<comment type="similarity">
    <text evidence="3">Belongs to the cytochrome P450 family.</text>
</comment>
<evidence type="ECO:0000256" key="5">
    <source>
        <dbReference type="ARBA" id="ARBA00022723"/>
    </source>
</evidence>
<accession>A0A8H7NZG9</accession>
<keyword evidence="7 10" id="KW-0408">Iron</keyword>
<keyword evidence="6" id="KW-0560">Oxidoreductase</keyword>
<dbReference type="InterPro" id="IPR001128">
    <property type="entry name" value="Cyt_P450"/>
</dbReference>
<dbReference type="SUPFAM" id="SSF48264">
    <property type="entry name" value="Cytochrome P450"/>
    <property type="match status" value="1"/>
</dbReference>
<keyword evidence="8" id="KW-0503">Monooxygenase</keyword>
<comment type="pathway">
    <text evidence="2">Secondary metabolite biosynthesis.</text>
</comment>
<dbReference type="Pfam" id="PF00067">
    <property type="entry name" value="p450"/>
    <property type="match status" value="1"/>
</dbReference>
<gene>
    <name evidence="11" type="ORF">IEO21_06907</name>
</gene>
<dbReference type="AlphaFoldDB" id="A0A8H7NZG9"/>
<name>A0A8H7NZG9_9APHY</name>
<evidence type="ECO:0000256" key="3">
    <source>
        <dbReference type="ARBA" id="ARBA00010617"/>
    </source>
</evidence>
<feature type="binding site" description="axial binding residue" evidence="10">
    <location>
        <position position="223"/>
    </location>
    <ligand>
        <name>heme</name>
        <dbReference type="ChEBI" id="CHEBI:30413"/>
    </ligand>
    <ligandPart>
        <name>Fe</name>
        <dbReference type="ChEBI" id="CHEBI:18248"/>
    </ligandPart>
</feature>
<evidence type="ECO:0000256" key="8">
    <source>
        <dbReference type="ARBA" id="ARBA00023033"/>
    </source>
</evidence>
<evidence type="ECO:0008006" key="13">
    <source>
        <dbReference type="Google" id="ProtNLM"/>
    </source>
</evidence>
<sequence length="288" mass="32232">MTRIGLELIREKKIQIAKAALEASKDGAQERLHGRDLLTILVKANMASDITESQRMSDEDVLARNFLVAGYETTSVATTWCLFSLSQAPEAQQKLREELLAMSTDTPSVDDLTALPYLDAVIRETLRLHPPIHTSIRVAEKDDVIPLDTLYVDAKGRTHDYVRVTKGTIIDVPIVALNRSKELWSDDAHEFKPERWESVPAAVHAVPGIWSNTMAFLGGQHACIGYRFALNEMKALLFVLIRAFEFQLAVPPAKITSSVRTMIQRPVVCDEVEKHSQLPMLVKRYVGS</sequence>
<dbReference type="InterPro" id="IPR050121">
    <property type="entry name" value="Cytochrome_P450_monoxygenase"/>
</dbReference>
<evidence type="ECO:0000256" key="6">
    <source>
        <dbReference type="ARBA" id="ARBA00023002"/>
    </source>
</evidence>
<dbReference type="Proteomes" id="UP000639403">
    <property type="component" value="Unassembled WGS sequence"/>
</dbReference>
<keyword evidence="9" id="KW-0325">Glycoprotein</keyword>
<comment type="cofactor">
    <cofactor evidence="1 10">
        <name>heme</name>
        <dbReference type="ChEBI" id="CHEBI:30413"/>
    </cofactor>
</comment>
<dbReference type="GO" id="GO:0020037">
    <property type="term" value="F:heme binding"/>
    <property type="evidence" value="ECO:0007669"/>
    <property type="project" value="InterPro"/>
</dbReference>
<reference evidence="11" key="1">
    <citation type="submission" date="2020-11" db="EMBL/GenBank/DDBJ databases">
        <authorList>
            <person name="Koelle M."/>
            <person name="Horta M.A.C."/>
            <person name="Nowrousian M."/>
            <person name="Ohm R.A."/>
            <person name="Benz P."/>
            <person name="Pilgard A."/>
        </authorList>
    </citation>
    <scope>NUCLEOTIDE SEQUENCE</scope>
    <source>
        <strain evidence="11">FPRL280</strain>
    </source>
</reference>
<proteinExistence type="inferred from homology"/>
<evidence type="ECO:0000256" key="1">
    <source>
        <dbReference type="ARBA" id="ARBA00001971"/>
    </source>
</evidence>
<keyword evidence="5 10" id="KW-0479">Metal-binding</keyword>
<dbReference type="PRINTS" id="PR00385">
    <property type="entry name" value="P450"/>
</dbReference>
<evidence type="ECO:0000256" key="9">
    <source>
        <dbReference type="ARBA" id="ARBA00023180"/>
    </source>
</evidence>
<dbReference type="GO" id="GO:0004497">
    <property type="term" value="F:monooxygenase activity"/>
    <property type="evidence" value="ECO:0007669"/>
    <property type="project" value="UniProtKB-KW"/>
</dbReference>
<protein>
    <recommendedName>
        <fullName evidence="13">Cytochrome P450</fullName>
    </recommendedName>
</protein>
<keyword evidence="4 10" id="KW-0349">Heme</keyword>
<dbReference type="GO" id="GO:0005506">
    <property type="term" value="F:iron ion binding"/>
    <property type="evidence" value="ECO:0007669"/>
    <property type="project" value="InterPro"/>
</dbReference>
<evidence type="ECO:0000256" key="2">
    <source>
        <dbReference type="ARBA" id="ARBA00005179"/>
    </source>
</evidence>
<dbReference type="Gene3D" id="1.10.630.10">
    <property type="entry name" value="Cytochrome P450"/>
    <property type="match status" value="1"/>
</dbReference>
<organism evidence="11 12">
    <name type="scientific">Rhodonia placenta</name>
    <dbReference type="NCBI Taxonomy" id="104341"/>
    <lineage>
        <taxon>Eukaryota</taxon>
        <taxon>Fungi</taxon>
        <taxon>Dikarya</taxon>
        <taxon>Basidiomycota</taxon>
        <taxon>Agaricomycotina</taxon>
        <taxon>Agaricomycetes</taxon>
        <taxon>Polyporales</taxon>
        <taxon>Adustoporiaceae</taxon>
        <taxon>Rhodonia</taxon>
    </lineage>
</organism>
<dbReference type="PRINTS" id="PR00465">
    <property type="entry name" value="EP450IV"/>
</dbReference>
<comment type="caution">
    <text evidence="11">The sequence shown here is derived from an EMBL/GenBank/DDBJ whole genome shotgun (WGS) entry which is preliminary data.</text>
</comment>
<dbReference type="InterPro" id="IPR036396">
    <property type="entry name" value="Cyt_P450_sf"/>
</dbReference>
<dbReference type="PANTHER" id="PTHR24305:SF166">
    <property type="entry name" value="CYTOCHROME P450 12A4, MITOCHONDRIAL-RELATED"/>
    <property type="match status" value="1"/>
</dbReference>
<evidence type="ECO:0000313" key="12">
    <source>
        <dbReference type="Proteomes" id="UP000639403"/>
    </source>
</evidence>
<dbReference type="InterPro" id="IPR002403">
    <property type="entry name" value="Cyt_P450_E_grp-IV"/>
</dbReference>
<evidence type="ECO:0000256" key="7">
    <source>
        <dbReference type="ARBA" id="ARBA00023004"/>
    </source>
</evidence>
<dbReference type="PANTHER" id="PTHR24305">
    <property type="entry name" value="CYTOCHROME P450"/>
    <property type="match status" value="1"/>
</dbReference>
<dbReference type="EMBL" id="JADOXO010000172">
    <property type="protein sequence ID" value="KAF9810477.1"/>
    <property type="molecule type" value="Genomic_DNA"/>
</dbReference>
<evidence type="ECO:0000313" key="11">
    <source>
        <dbReference type="EMBL" id="KAF9810477.1"/>
    </source>
</evidence>
<dbReference type="GO" id="GO:0016705">
    <property type="term" value="F:oxidoreductase activity, acting on paired donors, with incorporation or reduction of molecular oxygen"/>
    <property type="evidence" value="ECO:0007669"/>
    <property type="project" value="InterPro"/>
</dbReference>
<reference evidence="11" key="2">
    <citation type="journal article" name="Front. Microbiol.">
        <title>Degradative Capacity of Two Strains of Rhodonia placenta: From Phenotype to Genotype.</title>
        <authorList>
            <person name="Kolle M."/>
            <person name="Horta M.A.C."/>
            <person name="Nowrousian M."/>
            <person name="Ohm R.A."/>
            <person name="Benz J.P."/>
            <person name="Pilgard A."/>
        </authorList>
    </citation>
    <scope>NUCLEOTIDE SEQUENCE</scope>
    <source>
        <strain evidence="11">FPRL280</strain>
    </source>
</reference>
<evidence type="ECO:0000256" key="4">
    <source>
        <dbReference type="ARBA" id="ARBA00022617"/>
    </source>
</evidence>
<evidence type="ECO:0000256" key="10">
    <source>
        <dbReference type="PIRSR" id="PIRSR602403-1"/>
    </source>
</evidence>